<feature type="compositionally biased region" description="Low complexity" evidence="5">
    <location>
        <begin position="1262"/>
        <end position="1276"/>
    </location>
</feature>
<dbReference type="Gene3D" id="3.40.50.1820">
    <property type="entry name" value="alpha/beta hydrolase"/>
    <property type="match status" value="1"/>
</dbReference>
<dbReference type="PROSITE" id="PS51821">
    <property type="entry name" value="VELVET"/>
    <property type="match status" value="1"/>
</dbReference>
<dbReference type="Pfam" id="PF11754">
    <property type="entry name" value="Velvet"/>
    <property type="match status" value="1"/>
</dbReference>
<evidence type="ECO:0000259" key="6">
    <source>
        <dbReference type="PROSITE" id="PS51821"/>
    </source>
</evidence>
<accession>A0A9W8DW49</accession>
<evidence type="ECO:0000256" key="5">
    <source>
        <dbReference type="SAM" id="MobiDB-lite"/>
    </source>
</evidence>
<sequence>MLQDDSSSTNKPHRQQTHEAGLQTQGRSDPQISNESSVPSNSSNNANTNTNSLSYKLVVVQNPVRARMCGFGNKDRRPCTPPPILQLLVYNTDGTEADIDSLDLTFYTVMSHLWSEDMSCETDLVRLRPTQDSSPYSESHPVPPYQDQGAHGAPFSQNPTSPHGYSNPVASELSRNLVGGTAAQAIRLNGLNGKPGIYFIFHDLSVRKDGVFRFCFSFFDLGHQGKLINTSTDVKSKVFSDPFTVYSAKKFPGMIGCQNPIYVTAPHKAIELLSDAASEATEDDPEYPAAWWNKTGSKPIEEFKETLGYISQVFRDQGPFDGIFGFSQGTWLTTVLCSLLERVSECTQENGIGRVANESIKDMDTLFGGYPPLKFVVLVAGYYPKDGPSLTLVPQVKLKTPSLHVIGKTDAILPQEMGLRLVEKVYENATVEIHDGGMAVTVTDTASHSSKQNSNATQKSVAATDDHLHEQIFTPSKGTFESFMLPILEGRLFDSTGIENPGVSIEDTMEHIANSLPDSIRGDELSDINDRETPSHSDNTNIGDHGGSILTSMPLQTLFKEAQSMDLECEKDDSNMWSWDTISQLLGIYDSSNEGHENSFTPIAPPSSPANMESSMHNSGANDNEGNINKEDLDDFYNILANSMTESSNSSGMDGYVKPVIDSPVVREKSSMPPENNTQNTGNDALLGMYGLMFSDMTSLEQFLRTVEVDQLKKVENLIRKLRVEKEGVVGSAPDFESHHKMTLGEKNIYNTPAAHETNIHNSHMTGLESASKELSSNIDSIIATLRGAQENFVRNEGHNQSLYATQHLSSKNDSKSDDSDTSGPEIYKDVDGTPFLAFSYAQKGKPQRHSVRVDLDRAALSLIPPSFKRNNCVYPRANCPKSNYKGNRWAYETECNQLGWQLAFLNQELLAGKRGLLQRGVDSYRQVTVGRKGRSRSKKTKSEKQASNASAENERQKSASRSSNISNNLDRLMLPGSTYKTSTVTGKGENIKVINKRSISISEPSSDLTATSLPETAVPASKRQRSEAPLSGEHQIQSSDISLAESILEALQKQCRGIEESSSTSGVASPPLSACPFGLKVLAVEIYSGGRVVRMRIRVDLGSVVESEVPDEFRKQHSVFPRVFTTPIDRYKSSPGRREFELACNEIAWKLAWLNRPRLTDKILVVQKCLDTLRDRVRVPPLENLTSLPKMDNYSKAQLYNLWVFRPGKRHSSDFEISNSQASENVPSQGASHPIKPTLSQKTPIPNNSYIKPNNRPLVPRPASMSSSPSVAPKPIISKNSSTAAKTMSPVIKSPNTAPRYQNQPRPLMPNNNKTPSTIVGSRLHSVGGSFSVPLPTNSPHQTPRPAPNLRPPPKNQLPRQSYTTPQSRQSVRPPQKMVGARLPSSTGSQPSTPLQKVRPKAPMPSSGPNTFRPRPAPSSGNTIAGQRNIMPRPQATAGHKQMAPRGPTRPSLPSAATIPLRQRPPMALTPKENQLINPIPRPKSSTPARTTSPRQFPANQSIATPAHSPPSVLSAPSTPAEVSVKSQKAKAAASVLADVLRQLSQKPLNKPNENQPNAIPNNKFSQAPNVTKGQPDTVSSSSPSKIGQYTLNSSGNNQSHLHAKVAELEAILEDLHSENKK</sequence>
<evidence type="ECO:0000313" key="7">
    <source>
        <dbReference type="EMBL" id="KAJ1920722.1"/>
    </source>
</evidence>
<dbReference type="InterPro" id="IPR021740">
    <property type="entry name" value="Velvet"/>
</dbReference>
<feature type="region of interest" description="Disordered" evidence="5">
    <location>
        <begin position="607"/>
        <end position="627"/>
    </location>
</feature>
<dbReference type="Proteomes" id="UP001150538">
    <property type="component" value="Unassembled WGS sequence"/>
</dbReference>
<feature type="compositionally biased region" description="Low complexity" evidence="5">
    <location>
        <begin position="33"/>
        <end position="50"/>
    </location>
</feature>
<feature type="compositionally biased region" description="Polar residues" evidence="5">
    <location>
        <begin position="1359"/>
        <end position="1374"/>
    </location>
</feature>
<dbReference type="PANTHER" id="PTHR33572">
    <property type="entry name" value="SPORE DEVELOPMENT REGULATOR VOSA"/>
    <property type="match status" value="1"/>
</dbReference>
<feature type="compositionally biased region" description="Polar residues" evidence="5">
    <location>
        <begin position="1216"/>
        <end position="1232"/>
    </location>
</feature>
<feature type="compositionally biased region" description="Polar residues" evidence="5">
    <location>
        <begin position="1485"/>
        <end position="1505"/>
    </location>
</feature>
<evidence type="ECO:0000256" key="2">
    <source>
        <dbReference type="ARBA" id="ARBA00023015"/>
    </source>
</evidence>
<keyword evidence="4" id="KW-0539">Nucleus</keyword>
<dbReference type="Pfam" id="PF03959">
    <property type="entry name" value="FSH1"/>
    <property type="match status" value="1"/>
</dbReference>
<feature type="compositionally biased region" description="Polar residues" evidence="5">
    <location>
        <begin position="444"/>
        <end position="461"/>
    </location>
</feature>
<dbReference type="InterPro" id="IPR005645">
    <property type="entry name" value="FSH-like_dom"/>
</dbReference>
<evidence type="ECO:0000256" key="4">
    <source>
        <dbReference type="ARBA" id="ARBA00023242"/>
    </source>
</evidence>
<keyword evidence="8" id="KW-1185">Reference proteome</keyword>
<dbReference type="InterPro" id="IPR058345">
    <property type="entry name" value="DUF8032"/>
</dbReference>
<dbReference type="SUPFAM" id="SSF53474">
    <property type="entry name" value="alpha/beta-Hydrolases"/>
    <property type="match status" value="1"/>
</dbReference>
<feature type="compositionally biased region" description="Polar residues" evidence="5">
    <location>
        <begin position="1547"/>
        <end position="1602"/>
    </location>
</feature>
<feature type="compositionally biased region" description="Polar residues" evidence="5">
    <location>
        <begin position="22"/>
        <end position="32"/>
    </location>
</feature>
<feature type="compositionally biased region" description="Polar residues" evidence="5">
    <location>
        <begin position="155"/>
        <end position="164"/>
    </location>
</feature>
<feature type="compositionally biased region" description="Low complexity" evidence="5">
    <location>
        <begin position="1522"/>
        <end position="1531"/>
    </location>
</feature>
<feature type="compositionally biased region" description="Polar residues" evidence="5">
    <location>
        <begin position="1005"/>
        <end position="1015"/>
    </location>
</feature>
<dbReference type="GO" id="GO:0005634">
    <property type="term" value="C:nucleus"/>
    <property type="evidence" value="ECO:0007669"/>
    <property type="project" value="UniProtKB-SubCell"/>
</dbReference>
<feature type="compositionally biased region" description="Pro residues" evidence="5">
    <location>
        <begin position="1344"/>
        <end position="1357"/>
    </location>
</feature>
<dbReference type="Gene3D" id="2.60.40.3960">
    <property type="entry name" value="Velvet domain"/>
    <property type="match status" value="1"/>
</dbReference>
<organism evidence="7 8">
    <name type="scientific">Mycoemilia scoparia</name>
    <dbReference type="NCBI Taxonomy" id="417184"/>
    <lineage>
        <taxon>Eukaryota</taxon>
        <taxon>Fungi</taxon>
        <taxon>Fungi incertae sedis</taxon>
        <taxon>Zoopagomycota</taxon>
        <taxon>Kickxellomycotina</taxon>
        <taxon>Kickxellomycetes</taxon>
        <taxon>Kickxellales</taxon>
        <taxon>Kickxellaceae</taxon>
        <taxon>Mycoemilia</taxon>
    </lineage>
</organism>
<feature type="region of interest" description="Disordered" evidence="5">
    <location>
        <begin position="928"/>
        <end position="985"/>
    </location>
</feature>
<feature type="compositionally biased region" description="Basic and acidic residues" evidence="5">
    <location>
        <begin position="526"/>
        <end position="535"/>
    </location>
</feature>
<feature type="compositionally biased region" description="Polar residues" evidence="5">
    <location>
        <begin position="1239"/>
        <end position="1253"/>
    </location>
</feature>
<feature type="compositionally biased region" description="Basic residues" evidence="5">
    <location>
        <begin position="932"/>
        <end position="942"/>
    </location>
</feature>
<evidence type="ECO:0000313" key="8">
    <source>
        <dbReference type="Proteomes" id="UP001150538"/>
    </source>
</evidence>
<feature type="compositionally biased region" description="Polar residues" evidence="5">
    <location>
        <begin position="1"/>
        <end position="10"/>
    </location>
</feature>
<evidence type="ECO:0000256" key="1">
    <source>
        <dbReference type="ARBA" id="ARBA00004123"/>
    </source>
</evidence>
<feature type="compositionally biased region" description="Polar residues" evidence="5">
    <location>
        <begin position="1295"/>
        <end position="1321"/>
    </location>
</feature>
<dbReference type="InterPro" id="IPR029058">
    <property type="entry name" value="AB_hydrolase_fold"/>
</dbReference>
<dbReference type="Pfam" id="PF26087">
    <property type="entry name" value="DUF8032"/>
    <property type="match status" value="2"/>
</dbReference>
<keyword evidence="2" id="KW-0805">Transcription regulation</keyword>
<feature type="region of interest" description="Disordered" evidence="5">
    <location>
        <begin position="526"/>
        <end position="548"/>
    </location>
</feature>
<proteinExistence type="predicted"/>
<keyword evidence="3" id="KW-0804">Transcription</keyword>
<name>A0A9W8DW49_9FUNG</name>
<dbReference type="EMBL" id="JANBPU010000010">
    <property type="protein sequence ID" value="KAJ1920722.1"/>
    <property type="molecule type" value="Genomic_DNA"/>
</dbReference>
<dbReference type="OrthoDB" id="5599902at2759"/>
<feature type="region of interest" description="Disordered" evidence="5">
    <location>
        <begin position="1005"/>
        <end position="1038"/>
    </location>
</feature>
<feature type="compositionally biased region" description="Polar residues" evidence="5">
    <location>
        <begin position="1385"/>
        <end position="1396"/>
    </location>
</feature>
<dbReference type="InterPro" id="IPR038491">
    <property type="entry name" value="Velvet_dom_sf"/>
</dbReference>
<feature type="compositionally biased region" description="Polar residues" evidence="5">
    <location>
        <begin position="960"/>
        <end position="970"/>
    </location>
</feature>
<protein>
    <recommendedName>
        <fullName evidence="6">Velvet domain-containing protein</fullName>
    </recommendedName>
</protein>
<evidence type="ECO:0000256" key="3">
    <source>
        <dbReference type="ARBA" id="ARBA00023163"/>
    </source>
</evidence>
<feature type="region of interest" description="Disordered" evidence="5">
    <location>
        <begin position="1547"/>
        <end position="1603"/>
    </location>
</feature>
<feature type="region of interest" description="Disordered" evidence="5">
    <location>
        <begin position="1215"/>
        <end position="1531"/>
    </location>
</feature>
<comment type="subcellular location">
    <subcellularLocation>
        <location evidence="1">Nucleus</location>
    </subcellularLocation>
</comment>
<feature type="region of interest" description="Disordered" evidence="5">
    <location>
        <begin position="130"/>
        <end position="169"/>
    </location>
</feature>
<feature type="compositionally biased region" description="Polar residues" evidence="5">
    <location>
        <begin position="609"/>
        <end position="627"/>
    </location>
</feature>
<feature type="region of interest" description="Disordered" evidence="5">
    <location>
        <begin position="444"/>
        <end position="463"/>
    </location>
</feature>
<feature type="region of interest" description="Disordered" evidence="5">
    <location>
        <begin position="807"/>
        <end position="829"/>
    </location>
</feature>
<feature type="region of interest" description="Disordered" evidence="5">
    <location>
        <begin position="1"/>
        <end position="50"/>
    </location>
</feature>
<comment type="caution">
    <text evidence="7">The sequence shown here is derived from an EMBL/GenBank/DDBJ whole genome shotgun (WGS) entry which is preliminary data.</text>
</comment>
<gene>
    <name evidence="7" type="ORF">H4219_001121</name>
</gene>
<reference evidence="7" key="1">
    <citation type="submission" date="2022-07" db="EMBL/GenBank/DDBJ databases">
        <title>Phylogenomic reconstructions and comparative analyses of Kickxellomycotina fungi.</title>
        <authorList>
            <person name="Reynolds N.K."/>
            <person name="Stajich J.E."/>
            <person name="Barry K."/>
            <person name="Grigoriev I.V."/>
            <person name="Crous P."/>
            <person name="Smith M.E."/>
        </authorList>
    </citation>
    <scope>NUCLEOTIDE SEQUENCE</scope>
    <source>
        <strain evidence="7">NBRC 100468</strain>
    </source>
</reference>
<feature type="domain" description="Velvet" evidence="6">
    <location>
        <begin position="50"/>
        <end position="275"/>
    </location>
</feature>
<dbReference type="PANTHER" id="PTHR33572:SF3">
    <property type="entry name" value="VELVET COMPLEX SUBUNIT B"/>
    <property type="match status" value="1"/>
</dbReference>
<dbReference type="InterPro" id="IPR037525">
    <property type="entry name" value="Velvet_dom"/>
</dbReference>